<feature type="chain" id="PRO_5042095985" evidence="1">
    <location>
        <begin position="20"/>
        <end position="232"/>
    </location>
</feature>
<feature type="signal peptide" evidence="1">
    <location>
        <begin position="1"/>
        <end position="19"/>
    </location>
</feature>
<reference evidence="2" key="1">
    <citation type="submission" date="2023-05" db="EMBL/GenBank/DDBJ databases">
        <title>Nepenthes gracilis genome sequencing.</title>
        <authorList>
            <person name="Fukushima K."/>
        </authorList>
    </citation>
    <scope>NUCLEOTIDE SEQUENCE</scope>
    <source>
        <strain evidence="2">SING2019-196</strain>
    </source>
</reference>
<comment type="caution">
    <text evidence="2">The sequence shown here is derived from an EMBL/GenBank/DDBJ whole genome shotgun (WGS) entry which is preliminary data.</text>
</comment>
<dbReference type="Proteomes" id="UP001279734">
    <property type="component" value="Unassembled WGS sequence"/>
</dbReference>
<keyword evidence="1" id="KW-0732">Signal</keyword>
<evidence type="ECO:0000256" key="1">
    <source>
        <dbReference type="SAM" id="SignalP"/>
    </source>
</evidence>
<organism evidence="2 3">
    <name type="scientific">Nepenthes gracilis</name>
    <name type="common">Slender pitcher plant</name>
    <dbReference type="NCBI Taxonomy" id="150966"/>
    <lineage>
        <taxon>Eukaryota</taxon>
        <taxon>Viridiplantae</taxon>
        <taxon>Streptophyta</taxon>
        <taxon>Embryophyta</taxon>
        <taxon>Tracheophyta</taxon>
        <taxon>Spermatophyta</taxon>
        <taxon>Magnoliopsida</taxon>
        <taxon>eudicotyledons</taxon>
        <taxon>Gunneridae</taxon>
        <taxon>Pentapetalae</taxon>
        <taxon>Caryophyllales</taxon>
        <taxon>Nepenthaceae</taxon>
        <taxon>Nepenthes</taxon>
    </lineage>
</organism>
<proteinExistence type="predicted"/>
<name>A0AAD3SM57_NEPGR</name>
<sequence>MNHFLFSVIHFFVFLGAKGQRTQHHSLEGHGGPFYLVDHMHFYLAHEFWHYRSSTLIFLSLLRASFSMQHAITRKLLAAGKHHIWRKILIERMCRSKRSSLLRQTPLNLASCSHTRRYQKPSRYPLPNFINSNQVKFSHANGLPPDDGTAVDGMKLGPLINQENVDMMMVTNETKENCEASTFVHFALAVVQMAAAYLLVAAMPSIATYQTGPLALVLSLSSFVGHSASGLQ</sequence>
<gene>
    <name evidence="2" type="ORF">Nepgr_014908</name>
</gene>
<accession>A0AAD3SM57</accession>
<protein>
    <submittedName>
        <fullName evidence="2">Uncharacterized protein</fullName>
    </submittedName>
</protein>
<evidence type="ECO:0000313" key="3">
    <source>
        <dbReference type="Proteomes" id="UP001279734"/>
    </source>
</evidence>
<dbReference type="EMBL" id="BSYO01000012">
    <property type="protein sequence ID" value="GMH13067.1"/>
    <property type="molecule type" value="Genomic_DNA"/>
</dbReference>
<keyword evidence="3" id="KW-1185">Reference proteome</keyword>
<evidence type="ECO:0000313" key="2">
    <source>
        <dbReference type="EMBL" id="GMH13067.1"/>
    </source>
</evidence>
<dbReference type="AlphaFoldDB" id="A0AAD3SM57"/>